<accession>A0A6N7C0C2</accession>
<name>A0A6N7C0C2_9GAMM</name>
<dbReference type="SUPFAM" id="SSF52540">
    <property type="entry name" value="P-loop containing nucleoside triphosphate hydrolases"/>
    <property type="match status" value="1"/>
</dbReference>
<dbReference type="AlphaFoldDB" id="A0A6N7C0C2"/>
<sequence length="353" mass="41394">MKCVLHIGTEKSGTTSIQSFLQKNRGIFSDNDCYIPIAPAISSRNFNHRKLATAMLDMDHVDDARKALEIQDADSFNTWRNVFLDQLSEEINNNNTYKNYIFSSEHLSSRLVSIDEITRLKVYLQRFFDTIEVVLYIRRQDKYAVSLYSTALKAGSVHEFTFNYRNPVNGRFDYHMMYSKWSEVFGKNYIDVRIFERDKFYKKDLTLDFLKAVGFHENVINGTQWLMPAKANPSLNALGQSYLRYYNAINPKGLDPRLHKQRRHLIEFLERNYGGNGYLPTQSEASEWYGFFEKVNNKLLLELGNSTEQLFDTSFDSYPKEKDHFIYTSKDLLNVSKEFSEYLTDINKLNQSR</sequence>
<dbReference type="RefSeq" id="WP_160021422.1">
    <property type="nucleotide sequence ID" value="NZ_VZIZ01000009.1"/>
</dbReference>
<reference evidence="1 2" key="1">
    <citation type="submission" date="2019-09" db="EMBL/GenBank/DDBJ databases">
        <title>Draft genome sequence of Psychrobacter nivimaris LAMA 639, in search for biotechnological relevant genes.</title>
        <authorList>
            <person name="Lima A.O.S."/>
            <person name="Staloch B.E.K."/>
            <person name="Freitas R.C."/>
            <person name="Niero H."/>
            <person name="Silva M.A.C."/>
        </authorList>
    </citation>
    <scope>NUCLEOTIDE SEQUENCE [LARGE SCALE GENOMIC DNA]</scope>
    <source>
        <strain evidence="1 2">LAMA 639</strain>
    </source>
</reference>
<dbReference type="EMBL" id="VZIZ01000009">
    <property type="protein sequence ID" value="KAF0569365.1"/>
    <property type="molecule type" value="Genomic_DNA"/>
</dbReference>
<comment type="caution">
    <text evidence="1">The sequence shown here is derived from an EMBL/GenBank/DDBJ whole genome shotgun (WGS) entry which is preliminary data.</text>
</comment>
<dbReference type="Proteomes" id="UP000471465">
    <property type="component" value="Unassembled WGS sequence"/>
</dbReference>
<keyword evidence="2" id="KW-1185">Reference proteome</keyword>
<evidence type="ECO:0000313" key="2">
    <source>
        <dbReference type="Proteomes" id="UP000471465"/>
    </source>
</evidence>
<dbReference type="InterPro" id="IPR027417">
    <property type="entry name" value="P-loop_NTPase"/>
</dbReference>
<gene>
    <name evidence="1" type="ORF">FQV37_2846</name>
</gene>
<organism evidence="1 2">
    <name type="scientific">Psychrobacter nivimaris</name>
    <dbReference type="NCBI Taxonomy" id="281738"/>
    <lineage>
        <taxon>Bacteria</taxon>
        <taxon>Pseudomonadati</taxon>
        <taxon>Pseudomonadota</taxon>
        <taxon>Gammaproteobacteria</taxon>
        <taxon>Moraxellales</taxon>
        <taxon>Moraxellaceae</taxon>
        <taxon>Psychrobacter</taxon>
    </lineage>
</organism>
<protein>
    <recommendedName>
        <fullName evidence="3">Sulfotransferase domain-containing protein</fullName>
    </recommendedName>
</protein>
<evidence type="ECO:0008006" key="3">
    <source>
        <dbReference type="Google" id="ProtNLM"/>
    </source>
</evidence>
<proteinExistence type="predicted"/>
<evidence type="ECO:0000313" key="1">
    <source>
        <dbReference type="EMBL" id="KAF0569365.1"/>
    </source>
</evidence>
<dbReference type="Gene3D" id="3.40.50.300">
    <property type="entry name" value="P-loop containing nucleotide triphosphate hydrolases"/>
    <property type="match status" value="1"/>
</dbReference>